<sequence>MGRFSVKSNGFTLAMVSKVAGEIRDLVAGKLVHCHGIKIGFVVDIVVSNSLISMYEKCGEFEAMKKVFDEMCERNVGS</sequence>
<dbReference type="GO" id="GO:0003723">
    <property type="term" value="F:RNA binding"/>
    <property type="evidence" value="ECO:0007669"/>
    <property type="project" value="InterPro"/>
</dbReference>
<dbReference type="GO" id="GO:0009451">
    <property type="term" value="P:RNA modification"/>
    <property type="evidence" value="ECO:0007669"/>
    <property type="project" value="InterPro"/>
</dbReference>
<dbReference type="InterPro" id="IPR002885">
    <property type="entry name" value="PPR_rpt"/>
</dbReference>
<dbReference type="Pfam" id="PF01535">
    <property type="entry name" value="PPR"/>
    <property type="match status" value="1"/>
</dbReference>
<dbReference type="PANTHER" id="PTHR47926">
    <property type="entry name" value="PENTATRICOPEPTIDE REPEAT-CONTAINING PROTEIN"/>
    <property type="match status" value="1"/>
</dbReference>
<dbReference type="Proteomes" id="UP000436088">
    <property type="component" value="Unassembled WGS sequence"/>
</dbReference>
<feature type="repeat" description="PPR" evidence="2">
    <location>
        <begin position="44"/>
        <end position="78"/>
    </location>
</feature>
<evidence type="ECO:0000313" key="4">
    <source>
        <dbReference type="Proteomes" id="UP000436088"/>
    </source>
</evidence>
<evidence type="ECO:0000256" key="1">
    <source>
        <dbReference type="ARBA" id="ARBA00022737"/>
    </source>
</evidence>
<protein>
    <recommendedName>
        <fullName evidence="5">Pentatricopeptide repeat-containing protein</fullName>
    </recommendedName>
</protein>
<dbReference type="PROSITE" id="PS51375">
    <property type="entry name" value="PPR"/>
    <property type="match status" value="1"/>
</dbReference>
<dbReference type="InterPro" id="IPR011990">
    <property type="entry name" value="TPR-like_helical_dom_sf"/>
</dbReference>
<evidence type="ECO:0000313" key="3">
    <source>
        <dbReference type="EMBL" id="KAE8717769.1"/>
    </source>
</evidence>
<name>A0A6A3BS96_HIBSY</name>
<gene>
    <name evidence="3" type="ORF">F3Y22_tig00110020pilonHSYRG00017</name>
</gene>
<dbReference type="AlphaFoldDB" id="A0A6A3BS96"/>
<dbReference type="Gene3D" id="1.25.40.10">
    <property type="entry name" value="Tetratricopeptide repeat domain"/>
    <property type="match status" value="1"/>
</dbReference>
<evidence type="ECO:0008006" key="5">
    <source>
        <dbReference type="Google" id="ProtNLM"/>
    </source>
</evidence>
<evidence type="ECO:0000256" key="2">
    <source>
        <dbReference type="PROSITE-ProRule" id="PRU00708"/>
    </source>
</evidence>
<dbReference type="InterPro" id="IPR046960">
    <property type="entry name" value="PPR_At4g14850-like_plant"/>
</dbReference>
<organism evidence="3 4">
    <name type="scientific">Hibiscus syriacus</name>
    <name type="common">Rose of Sharon</name>
    <dbReference type="NCBI Taxonomy" id="106335"/>
    <lineage>
        <taxon>Eukaryota</taxon>
        <taxon>Viridiplantae</taxon>
        <taxon>Streptophyta</taxon>
        <taxon>Embryophyta</taxon>
        <taxon>Tracheophyta</taxon>
        <taxon>Spermatophyta</taxon>
        <taxon>Magnoliopsida</taxon>
        <taxon>eudicotyledons</taxon>
        <taxon>Gunneridae</taxon>
        <taxon>Pentapetalae</taxon>
        <taxon>rosids</taxon>
        <taxon>malvids</taxon>
        <taxon>Malvales</taxon>
        <taxon>Malvaceae</taxon>
        <taxon>Malvoideae</taxon>
        <taxon>Hibiscus</taxon>
    </lineage>
</organism>
<reference evidence="3" key="1">
    <citation type="submission" date="2019-09" db="EMBL/GenBank/DDBJ databases">
        <title>Draft genome information of white flower Hibiscus syriacus.</title>
        <authorList>
            <person name="Kim Y.-M."/>
        </authorList>
    </citation>
    <scope>NUCLEOTIDE SEQUENCE [LARGE SCALE GENOMIC DNA]</scope>
    <source>
        <strain evidence="3">YM2019G1</strain>
    </source>
</reference>
<dbReference type="NCBIfam" id="TIGR00756">
    <property type="entry name" value="PPR"/>
    <property type="match status" value="1"/>
</dbReference>
<proteinExistence type="predicted"/>
<dbReference type="EMBL" id="VEPZ02000817">
    <property type="protein sequence ID" value="KAE8717769.1"/>
    <property type="molecule type" value="Genomic_DNA"/>
</dbReference>
<comment type="caution">
    <text evidence="3">The sequence shown here is derived from an EMBL/GenBank/DDBJ whole genome shotgun (WGS) entry which is preliminary data.</text>
</comment>
<accession>A0A6A3BS96</accession>
<keyword evidence="1" id="KW-0677">Repeat</keyword>
<keyword evidence="4" id="KW-1185">Reference proteome</keyword>